<dbReference type="Pfam" id="PF02141">
    <property type="entry name" value="DENN"/>
    <property type="match status" value="1"/>
</dbReference>
<reference evidence="5 6" key="1">
    <citation type="journal article" date="2023" name="Commun. Biol.">
        <title>Reorganization of the ancestral sex-determining regions during the evolution of trioecy in Pleodorina starrii.</title>
        <authorList>
            <person name="Takahashi K."/>
            <person name="Suzuki S."/>
            <person name="Kawai-Toyooka H."/>
            <person name="Yamamoto K."/>
            <person name="Hamaji T."/>
            <person name="Ootsuki R."/>
            <person name="Yamaguchi H."/>
            <person name="Kawachi M."/>
            <person name="Higashiyama T."/>
            <person name="Nozaki H."/>
        </authorList>
    </citation>
    <scope>NUCLEOTIDE SEQUENCE [LARGE SCALE GENOMIC DNA]</scope>
    <source>
        <strain evidence="5 6">NIES-4479</strain>
    </source>
</reference>
<feature type="compositionally biased region" description="Polar residues" evidence="3">
    <location>
        <begin position="440"/>
        <end position="453"/>
    </location>
</feature>
<feature type="compositionally biased region" description="Basic and acidic residues" evidence="3">
    <location>
        <begin position="419"/>
        <end position="431"/>
    </location>
</feature>
<feature type="compositionally biased region" description="Gly residues" evidence="3">
    <location>
        <begin position="409"/>
        <end position="418"/>
    </location>
</feature>
<dbReference type="PANTHER" id="PTHR13196">
    <property type="entry name" value="DENN DOMAIN-CONTAINING"/>
    <property type="match status" value="1"/>
</dbReference>
<keyword evidence="2" id="KW-0968">Cytoplasmic vesicle</keyword>
<dbReference type="Pfam" id="PF03456">
    <property type="entry name" value="uDENN"/>
    <property type="match status" value="1"/>
</dbReference>
<keyword evidence="6" id="KW-1185">Reference proteome</keyword>
<feature type="domain" description="UDENN" evidence="4">
    <location>
        <begin position="2"/>
        <end position="508"/>
    </location>
</feature>
<dbReference type="InterPro" id="IPR043153">
    <property type="entry name" value="DENN_C"/>
</dbReference>
<dbReference type="InterPro" id="IPR001194">
    <property type="entry name" value="cDENN_dom"/>
</dbReference>
<dbReference type="InterPro" id="IPR005113">
    <property type="entry name" value="uDENN_dom"/>
</dbReference>
<organism evidence="5 6">
    <name type="scientific">Pleodorina starrii</name>
    <dbReference type="NCBI Taxonomy" id="330485"/>
    <lineage>
        <taxon>Eukaryota</taxon>
        <taxon>Viridiplantae</taxon>
        <taxon>Chlorophyta</taxon>
        <taxon>core chlorophytes</taxon>
        <taxon>Chlorophyceae</taxon>
        <taxon>CS clade</taxon>
        <taxon>Chlamydomonadales</taxon>
        <taxon>Volvocaceae</taxon>
        <taxon>Pleodorina</taxon>
    </lineage>
</organism>
<sequence length="1428" mass="147550">MYLLFFVSRLRVESRIKTPVIYLRYKAASDGCENVAFSEQLLNYFCFPLGPEAVQPKEVQASEEYTFTLTHGDGQRFTGFCRQFFPPAPRVGSKARYPQVLCIVAENPWCNFFFKVLQVAEQLLKGFDGLLDSAHQDLPLESHLGAFIVDLRKQLATNPAPGEVLRLTVPNIHGLSGVSPPRYMGVSSTGEALNWGNDCIELQVPPDCGNGKANSGISLARLLFHVPVDGMLTLVASLLLERRIVFVARSRDTVTAAVQAAQALIYPFKWHHICLPLLPRDLVDYLSAPMPFLVGLTSEMLPLIRHIPMSEVTMVDLDLQKVSPAPGSYADDGRALPYGRQLGAALEAVFKTVRSPTEYESSPLITGVMQEYFVRLFGSYRRFIHEQGSEPLQRALPSALGLTWPHTARGGGGGGGGRESGRGYKEGREGRGAGGHNGGSDNTLSPQAPPSSSRLHDDMLRGHGYYFDQPAFVAHRRSETVRSFLMAMRHSQLYEMFIQERLEMAASGAIELPCSSGSNGNSYSFTGAARARRALSKSSSATNLPTLEKSSQGSAQGSMHASDMTYLREPGVGAGGGSRADGSGVGAAACLYNPFELRVERYPERRRLLREHMRSLMSDAAAVGGGIGGGGKLASKLRRHRRTDSEDLITQPPLHGGESMRRITTYPGLVDVSTPSLDDPFSYFAEWDLHEDDGGASGSPSPILHDREHKHSESGNSLLSMDSTDVAGLSGAVPTAAAAGAASFPFAARPERGGRERVRDRDRERERDSEAEATPLRRLSVSMLSTNAKSTYMSLRGQPSSDSPGPGERTAGVAAAAAAGTLVVAPAGGAGPRMIHNIFHANGGGGVGGGSNPAVAATTLKDGVQIKTMGDGHRVYDGSIKDFLRLGVADVKNSVADVKNTVISGLAGLASPLGSPRSKERESAAERHNRAQLQKNRQLLTAFAAAAPPVPQPQPNASRPAPQPQLQPQHGPSLLLEAGQEPPPVSQGSIPLPGMGPSQGEGVVGGRASGGGAAASGGGPSASSLAAPAPASEDSAAISATATAAVTGSRPEANQQRGGGASAGSHHLASLMTGLRDFKEKVAGAGAEIKEKVAGAGAEIKEKVAGAGAKAKALGILPTHGYKPQNTGEKTAKWKAQLAGGGGTNLVAGADGKLKQPHAPQRPLGFAGGLSAFMGRSDMSEPGPGHAAMSIAPTPMASPVGLGPTSEVGGPSQVLPFGPLLYPRSASAAGMLHVAGAQSGPGSGGGGGDWTPPMSGTLPAPGSAWRDSGSHVLPSAWDPFETGSAPPAAAAANSTWDVRGVASVSTSPFAASAHVAHPAGSTAAPAGSGGCAVPTAATASSAAGAGSSSCDVTTADLLGLSPSALSGVSSSFACPTGSAVTFDPFAASDSAAQGRLESAGSNDFAAFASASSPREFPGINLGAAPVVG</sequence>
<dbReference type="GO" id="GO:0006897">
    <property type="term" value="P:endocytosis"/>
    <property type="evidence" value="ECO:0007669"/>
    <property type="project" value="TreeGrafter"/>
</dbReference>
<evidence type="ECO:0000256" key="1">
    <source>
        <dbReference type="ARBA" id="ARBA00004132"/>
    </source>
</evidence>
<feature type="region of interest" description="Disordered" evidence="3">
    <location>
        <begin position="948"/>
        <end position="1066"/>
    </location>
</feature>
<dbReference type="Gene3D" id="6.10.140.1000">
    <property type="match status" value="1"/>
</dbReference>
<dbReference type="PANTHER" id="PTHR13196:SF14">
    <property type="entry name" value="UDENN DOMAIN-CONTAINING PROTEIN"/>
    <property type="match status" value="1"/>
</dbReference>
<feature type="region of interest" description="Disordered" evidence="3">
    <location>
        <begin position="639"/>
        <end position="660"/>
    </location>
</feature>
<feature type="compositionally biased region" description="Basic and acidic residues" evidence="3">
    <location>
        <begin position="917"/>
        <end position="929"/>
    </location>
</feature>
<dbReference type="Gene3D" id="3.30.450.200">
    <property type="match status" value="1"/>
</dbReference>
<evidence type="ECO:0000256" key="2">
    <source>
        <dbReference type="ARBA" id="ARBA00023329"/>
    </source>
</evidence>
<accession>A0A9W6BME8</accession>
<feature type="region of interest" description="Disordered" evidence="3">
    <location>
        <begin position="744"/>
        <end position="776"/>
    </location>
</feature>
<feature type="compositionally biased region" description="Polar residues" evidence="3">
    <location>
        <begin position="542"/>
        <end position="559"/>
    </location>
</feature>
<dbReference type="EMBL" id="BRXU01000011">
    <property type="protein sequence ID" value="GLC54857.1"/>
    <property type="molecule type" value="Genomic_DNA"/>
</dbReference>
<protein>
    <recommendedName>
        <fullName evidence="4">UDENN domain-containing protein</fullName>
    </recommendedName>
</protein>
<evidence type="ECO:0000259" key="4">
    <source>
        <dbReference type="PROSITE" id="PS50211"/>
    </source>
</evidence>
<evidence type="ECO:0000313" key="5">
    <source>
        <dbReference type="EMBL" id="GLC54857.1"/>
    </source>
</evidence>
<dbReference type="SMART" id="SM00799">
    <property type="entry name" value="DENN"/>
    <property type="match status" value="1"/>
</dbReference>
<dbReference type="Pfam" id="PF03455">
    <property type="entry name" value="dDENN"/>
    <property type="match status" value="1"/>
</dbReference>
<dbReference type="GO" id="GO:1901981">
    <property type="term" value="F:phosphatidylinositol phosphate binding"/>
    <property type="evidence" value="ECO:0007669"/>
    <property type="project" value="TreeGrafter"/>
</dbReference>
<feature type="region of interest" description="Disordered" evidence="3">
    <location>
        <begin position="406"/>
        <end position="457"/>
    </location>
</feature>
<feature type="compositionally biased region" description="Gly residues" evidence="3">
    <location>
        <begin position="997"/>
        <end position="1020"/>
    </location>
</feature>
<proteinExistence type="predicted"/>
<dbReference type="Proteomes" id="UP001165080">
    <property type="component" value="Unassembled WGS sequence"/>
</dbReference>
<dbReference type="GO" id="GO:0032456">
    <property type="term" value="P:endocytic recycling"/>
    <property type="evidence" value="ECO:0007669"/>
    <property type="project" value="TreeGrafter"/>
</dbReference>
<name>A0A9W6BME8_9CHLO</name>
<dbReference type="OrthoDB" id="6019893at2759"/>
<comment type="subcellular location">
    <subcellularLocation>
        <location evidence="1">Cytoplasmic vesicle</location>
        <location evidence="1">Clathrin-coated vesicle</location>
    </subcellularLocation>
</comment>
<evidence type="ECO:0000313" key="6">
    <source>
        <dbReference type="Proteomes" id="UP001165080"/>
    </source>
</evidence>
<dbReference type="GO" id="GO:0030136">
    <property type="term" value="C:clathrin-coated vesicle"/>
    <property type="evidence" value="ECO:0007669"/>
    <property type="project" value="UniProtKB-SubCell"/>
</dbReference>
<dbReference type="InterPro" id="IPR037516">
    <property type="entry name" value="Tripartite_DENN"/>
</dbReference>
<feature type="compositionally biased region" description="Basic and acidic residues" evidence="3">
    <location>
        <begin position="704"/>
        <end position="713"/>
    </location>
</feature>
<dbReference type="Gene3D" id="3.40.50.11500">
    <property type="match status" value="1"/>
</dbReference>
<evidence type="ECO:0000256" key="3">
    <source>
        <dbReference type="SAM" id="MobiDB-lite"/>
    </source>
</evidence>
<feature type="region of interest" description="Disordered" evidence="3">
    <location>
        <begin position="907"/>
        <end position="931"/>
    </location>
</feature>
<feature type="region of interest" description="Disordered" evidence="3">
    <location>
        <begin position="536"/>
        <end position="560"/>
    </location>
</feature>
<dbReference type="InterPro" id="IPR040032">
    <property type="entry name" value="DENND1A/B/C"/>
</dbReference>
<feature type="compositionally biased region" description="Low complexity" evidence="3">
    <location>
        <begin position="1021"/>
        <end position="1047"/>
    </location>
</feature>
<gene>
    <name evidence="5" type="primary">PLEST006271</name>
    <name evidence="5" type="ORF">PLESTB_000913400</name>
</gene>
<dbReference type="InterPro" id="IPR005112">
    <property type="entry name" value="dDENN_dom"/>
</dbReference>
<comment type="caution">
    <text evidence="5">The sequence shown here is derived from an EMBL/GenBank/DDBJ whole genome shotgun (WGS) entry which is preliminary data.</text>
</comment>
<feature type="region of interest" description="Disordered" evidence="3">
    <location>
        <begin position="692"/>
        <end position="722"/>
    </location>
</feature>
<feature type="compositionally biased region" description="Basic and acidic residues" evidence="3">
    <location>
        <begin position="749"/>
        <end position="770"/>
    </location>
</feature>
<dbReference type="PROSITE" id="PS50211">
    <property type="entry name" value="DENN"/>
    <property type="match status" value="1"/>
</dbReference>
<dbReference type="GO" id="GO:0005829">
    <property type="term" value="C:cytosol"/>
    <property type="evidence" value="ECO:0007669"/>
    <property type="project" value="TreeGrafter"/>
</dbReference>
<dbReference type="GO" id="GO:0005085">
    <property type="term" value="F:guanyl-nucleotide exchange factor activity"/>
    <property type="evidence" value="ECO:0007669"/>
    <property type="project" value="InterPro"/>
</dbReference>